<organism evidence="2 3">
    <name type="scientific">Cyprinodon variegatus</name>
    <name type="common">Sheepshead minnow</name>
    <dbReference type="NCBI Taxonomy" id="28743"/>
    <lineage>
        <taxon>Eukaryota</taxon>
        <taxon>Metazoa</taxon>
        <taxon>Chordata</taxon>
        <taxon>Craniata</taxon>
        <taxon>Vertebrata</taxon>
        <taxon>Euteleostomi</taxon>
        <taxon>Actinopterygii</taxon>
        <taxon>Neopterygii</taxon>
        <taxon>Teleostei</taxon>
        <taxon>Neoteleostei</taxon>
        <taxon>Acanthomorphata</taxon>
        <taxon>Ovalentaria</taxon>
        <taxon>Atherinomorphae</taxon>
        <taxon>Cyprinodontiformes</taxon>
        <taxon>Cyprinodontidae</taxon>
        <taxon>Cyprinodon</taxon>
    </lineage>
</organism>
<protein>
    <recommendedName>
        <fullName evidence="1">WH1 domain-containing protein</fullName>
    </recommendedName>
</protein>
<dbReference type="GO" id="GO:0005522">
    <property type="term" value="F:profilin binding"/>
    <property type="evidence" value="ECO:0007669"/>
    <property type="project" value="TreeGrafter"/>
</dbReference>
<dbReference type="GeneTree" id="ENSGT01030000237374"/>
<dbReference type="GO" id="GO:0007411">
    <property type="term" value="P:axon guidance"/>
    <property type="evidence" value="ECO:0007669"/>
    <property type="project" value="TreeGrafter"/>
</dbReference>
<dbReference type="Proteomes" id="UP000265020">
    <property type="component" value="Unassembled WGS sequence"/>
</dbReference>
<dbReference type="PANTHER" id="PTHR11202">
    <property type="entry name" value="SPROUTY-RELATED, EVH1 DOMAIN-CONTAINING PROTEIN FAMILY MEMBER"/>
    <property type="match status" value="1"/>
</dbReference>
<dbReference type="InterPro" id="IPR000697">
    <property type="entry name" value="WH1/EVH1_dom"/>
</dbReference>
<reference evidence="2" key="2">
    <citation type="submission" date="2025-09" db="UniProtKB">
        <authorList>
            <consortium name="Ensembl"/>
        </authorList>
    </citation>
    <scope>IDENTIFICATION</scope>
</reference>
<accession>A0A3Q2C738</accession>
<evidence type="ECO:0000313" key="2">
    <source>
        <dbReference type="Ensembl" id="ENSCVAP00000000471.1"/>
    </source>
</evidence>
<dbReference type="GO" id="GO:0030838">
    <property type="term" value="P:positive regulation of actin filament polymerization"/>
    <property type="evidence" value="ECO:0007669"/>
    <property type="project" value="TreeGrafter"/>
</dbReference>
<name>A0A3Q2C738_CYPVA</name>
<dbReference type="GO" id="GO:0030036">
    <property type="term" value="P:actin cytoskeleton organization"/>
    <property type="evidence" value="ECO:0007669"/>
    <property type="project" value="TreeGrafter"/>
</dbReference>
<evidence type="ECO:0000313" key="3">
    <source>
        <dbReference type="Proteomes" id="UP000265020"/>
    </source>
</evidence>
<dbReference type="Pfam" id="PF00568">
    <property type="entry name" value="WH1"/>
    <property type="match status" value="1"/>
</dbReference>
<dbReference type="Gene3D" id="2.30.29.30">
    <property type="entry name" value="Pleckstrin-homology domain (PH domain)/Phosphotyrosine-binding domain (PTB)"/>
    <property type="match status" value="1"/>
</dbReference>
<evidence type="ECO:0000259" key="1">
    <source>
        <dbReference type="Pfam" id="PF00568"/>
    </source>
</evidence>
<dbReference type="PANTHER" id="PTHR11202:SF12">
    <property type="entry name" value="VASODILATOR-STIMULATED PHOSPHOPROTEIN"/>
    <property type="match status" value="1"/>
</dbReference>
<dbReference type="STRING" id="28743.ENSCVAP00000000471"/>
<dbReference type="InterPro" id="IPR011993">
    <property type="entry name" value="PH-like_dom_sf"/>
</dbReference>
<feature type="domain" description="WH1" evidence="1">
    <location>
        <begin position="9"/>
        <end position="59"/>
    </location>
</feature>
<dbReference type="GO" id="GO:0017124">
    <property type="term" value="F:SH3 domain binding"/>
    <property type="evidence" value="ECO:0007669"/>
    <property type="project" value="TreeGrafter"/>
</dbReference>
<proteinExistence type="predicted"/>
<dbReference type="SUPFAM" id="SSF50729">
    <property type="entry name" value="PH domain-like"/>
    <property type="match status" value="1"/>
</dbReference>
<reference evidence="2" key="1">
    <citation type="submission" date="2025-08" db="UniProtKB">
        <authorList>
            <consortium name="Ensembl"/>
        </authorList>
    </citation>
    <scope>IDENTIFICATION</scope>
</reference>
<sequence>MIFYFSHILATVLLYDDSSKRWVPVGSDAPQFSRVQIYHNLSTNTFRVVGRRLQADQQVFQARPSMRRPRGRPRTPWRDYISQLAWERLGIAPEELDQVAGERDVWASLLKLLPPRPNPG</sequence>
<dbReference type="AlphaFoldDB" id="A0A3Q2C738"/>
<dbReference type="GO" id="GO:0001843">
    <property type="term" value="P:neural tube closure"/>
    <property type="evidence" value="ECO:0007669"/>
    <property type="project" value="TreeGrafter"/>
</dbReference>
<keyword evidence="3" id="KW-1185">Reference proteome</keyword>
<dbReference type="Ensembl" id="ENSCVAT00000015001.1">
    <property type="protein sequence ID" value="ENSCVAP00000000471.1"/>
    <property type="gene ID" value="ENSCVAG00000001403.1"/>
</dbReference>